<gene>
    <name evidence="2" type="ORF">ABVK25_001615</name>
</gene>
<protein>
    <submittedName>
        <fullName evidence="2">Uncharacterized protein</fullName>
    </submittedName>
</protein>
<dbReference type="Proteomes" id="UP001590951">
    <property type="component" value="Unassembled WGS sequence"/>
</dbReference>
<organism evidence="2 3">
    <name type="scientific">Lepraria finkii</name>
    <dbReference type="NCBI Taxonomy" id="1340010"/>
    <lineage>
        <taxon>Eukaryota</taxon>
        <taxon>Fungi</taxon>
        <taxon>Dikarya</taxon>
        <taxon>Ascomycota</taxon>
        <taxon>Pezizomycotina</taxon>
        <taxon>Lecanoromycetes</taxon>
        <taxon>OSLEUM clade</taxon>
        <taxon>Lecanoromycetidae</taxon>
        <taxon>Lecanorales</taxon>
        <taxon>Lecanorineae</taxon>
        <taxon>Stereocaulaceae</taxon>
        <taxon>Lepraria</taxon>
    </lineage>
</organism>
<feature type="region of interest" description="Disordered" evidence="1">
    <location>
        <begin position="48"/>
        <end position="78"/>
    </location>
</feature>
<comment type="caution">
    <text evidence="2">The sequence shown here is derived from an EMBL/GenBank/DDBJ whole genome shotgun (WGS) entry which is preliminary data.</text>
</comment>
<evidence type="ECO:0000256" key="1">
    <source>
        <dbReference type="SAM" id="MobiDB-lite"/>
    </source>
</evidence>
<dbReference type="InterPro" id="IPR038324">
    <property type="entry name" value="Rpb4/RPC9_sf"/>
</dbReference>
<reference evidence="2 3" key="1">
    <citation type="submission" date="2024-09" db="EMBL/GenBank/DDBJ databases">
        <title>Rethinking Asexuality: The Enigmatic Case of Functional Sexual Genes in Lepraria (Stereocaulaceae).</title>
        <authorList>
            <person name="Doellman M."/>
            <person name="Sun Y."/>
            <person name="Barcenas-Pena A."/>
            <person name="Lumbsch H.T."/>
            <person name="Grewe F."/>
        </authorList>
    </citation>
    <scope>NUCLEOTIDE SEQUENCE [LARGE SCALE GENOMIC DNA]</scope>
    <source>
        <strain evidence="2 3">Grewe 0041</strain>
    </source>
</reference>
<dbReference type="EMBL" id="JBHFEH010000003">
    <property type="protein sequence ID" value="KAL2057997.1"/>
    <property type="molecule type" value="Genomic_DNA"/>
</dbReference>
<sequence length="78" mass="8342">MKAVQSILETQSAVLSNYEVLAHLTESRAKPRTTPSIHTNVSTVNKEINSYLTPPPTPALPSPVTSNPTTAIKPYGPS</sequence>
<keyword evidence="3" id="KW-1185">Reference proteome</keyword>
<name>A0ABR4BJJ9_9LECA</name>
<proteinExistence type="predicted"/>
<evidence type="ECO:0000313" key="2">
    <source>
        <dbReference type="EMBL" id="KAL2057997.1"/>
    </source>
</evidence>
<accession>A0ABR4BJJ9</accession>
<dbReference type="Gene3D" id="1.20.1250.40">
    <property type="match status" value="1"/>
</dbReference>
<evidence type="ECO:0000313" key="3">
    <source>
        <dbReference type="Proteomes" id="UP001590951"/>
    </source>
</evidence>